<evidence type="ECO:0000256" key="1">
    <source>
        <dbReference type="ARBA" id="ARBA00009183"/>
    </source>
</evidence>
<reference evidence="8" key="1">
    <citation type="journal article" date="2014" name="Int. J. Syst. Evol. Microbiol.">
        <title>Complete genome sequence of Corynebacterium casei LMG S-19264T (=DSM 44701T), isolated from a smear-ripened cheese.</title>
        <authorList>
            <consortium name="US DOE Joint Genome Institute (JGI-PGF)"/>
            <person name="Walter F."/>
            <person name="Albersmeier A."/>
            <person name="Kalinowski J."/>
            <person name="Ruckert C."/>
        </authorList>
    </citation>
    <scope>NUCLEOTIDE SEQUENCE</scope>
    <source>
        <strain evidence="8">KCTC 42650</strain>
    </source>
</reference>
<keyword evidence="4" id="KW-0521">NADP</keyword>
<accession>A0A8J3GYS6</accession>
<evidence type="ECO:0000256" key="5">
    <source>
        <dbReference type="ARBA" id="ARBA00023002"/>
    </source>
</evidence>
<gene>
    <name evidence="8" type="ORF">GCM10017056_28910</name>
</gene>
<evidence type="ECO:0000313" key="8">
    <source>
        <dbReference type="EMBL" id="GHF55620.1"/>
    </source>
</evidence>
<comment type="similarity">
    <text evidence="1">Belongs to the FMO family.</text>
</comment>
<dbReference type="PRINTS" id="PR00370">
    <property type="entry name" value="FMOXYGENASE"/>
</dbReference>
<dbReference type="EMBL" id="BNCJ01000008">
    <property type="protein sequence ID" value="GHF55620.1"/>
    <property type="molecule type" value="Genomic_DNA"/>
</dbReference>
<reference evidence="8" key="2">
    <citation type="submission" date="2020-09" db="EMBL/GenBank/DDBJ databases">
        <authorList>
            <person name="Sun Q."/>
            <person name="Kim S."/>
        </authorList>
    </citation>
    <scope>NUCLEOTIDE SEQUENCE</scope>
    <source>
        <strain evidence="8">KCTC 42650</strain>
    </source>
</reference>
<dbReference type="GO" id="GO:0050660">
    <property type="term" value="F:flavin adenine dinucleotide binding"/>
    <property type="evidence" value="ECO:0007669"/>
    <property type="project" value="InterPro"/>
</dbReference>
<dbReference type="PIRSF" id="PIRSF000332">
    <property type="entry name" value="FMO"/>
    <property type="match status" value="1"/>
</dbReference>
<dbReference type="PANTHER" id="PTHR23023">
    <property type="entry name" value="DIMETHYLANILINE MONOOXYGENASE"/>
    <property type="match status" value="1"/>
</dbReference>
<dbReference type="Gene3D" id="3.50.50.60">
    <property type="entry name" value="FAD/NAD(P)-binding domain"/>
    <property type="match status" value="1"/>
</dbReference>
<proteinExistence type="inferred from homology"/>
<comment type="caution">
    <text evidence="8">The sequence shown here is derived from an EMBL/GenBank/DDBJ whole genome shotgun (WGS) entry which is preliminary data.</text>
</comment>
<protein>
    <recommendedName>
        <fullName evidence="7">Trimethylamine monooxygenase</fullName>
        <ecNumber evidence="6">1.14.13.148</ecNumber>
    </recommendedName>
</protein>
<dbReference type="SUPFAM" id="SSF51905">
    <property type="entry name" value="FAD/NAD(P)-binding domain"/>
    <property type="match status" value="2"/>
</dbReference>
<dbReference type="FunFam" id="3.50.50.60:FF:000042">
    <property type="entry name" value="Dimethylaniline monooxygenase [N-oxide-forming]"/>
    <property type="match status" value="1"/>
</dbReference>
<keyword evidence="5" id="KW-0560">Oxidoreductase</keyword>
<dbReference type="RefSeq" id="WP_189680804.1">
    <property type="nucleotide sequence ID" value="NZ_BNCJ01000008.1"/>
</dbReference>
<dbReference type="InterPro" id="IPR050346">
    <property type="entry name" value="FMO-like"/>
</dbReference>
<keyword evidence="2" id="KW-0285">Flavoprotein</keyword>
<organism evidence="8 9">
    <name type="scientific">Seohaeicola zhoushanensis</name>
    <dbReference type="NCBI Taxonomy" id="1569283"/>
    <lineage>
        <taxon>Bacteria</taxon>
        <taxon>Pseudomonadati</taxon>
        <taxon>Pseudomonadota</taxon>
        <taxon>Alphaproteobacteria</taxon>
        <taxon>Rhodobacterales</taxon>
        <taxon>Roseobacteraceae</taxon>
        <taxon>Seohaeicola</taxon>
    </lineage>
</organism>
<evidence type="ECO:0000256" key="6">
    <source>
        <dbReference type="ARBA" id="ARBA00034528"/>
    </source>
</evidence>
<evidence type="ECO:0000256" key="4">
    <source>
        <dbReference type="ARBA" id="ARBA00022857"/>
    </source>
</evidence>
<evidence type="ECO:0000313" key="9">
    <source>
        <dbReference type="Proteomes" id="UP000626220"/>
    </source>
</evidence>
<dbReference type="Pfam" id="PF00743">
    <property type="entry name" value="FMO-like"/>
    <property type="match status" value="1"/>
</dbReference>
<dbReference type="InterPro" id="IPR036188">
    <property type="entry name" value="FAD/NAD-bd_sf"/>
</dbReference>
<sequence>MTGICIIGAGSSGVTVAKALRDKGLTFDIFEKGSDIGGMWRYENDNGQSSCYASLHIDTSRPNLGYSDFPIDPSLPDFLSHAQFLRHLEAYADANGIRERVTFRTRVDEVTPDGARWRVTLSTGEVRSYAHVIIANGHLSDPRMPGFPGQFDGEVIHSHHYRTAAPYEGKRVLVVGLGNSAVDIAVDIARRAEHVTVSTRRSAWIMPKYLMGVPIDQWTGFMVRRLRLPVTWSRRIMSRLIRLGVGDQRRFGVPRPEHPMWREHATLSQELLPYIGHGYIDVKPDVAELRGNKVAFADGTEAAYDAIIYATGYRISFPFLATSLFDPSTEAGRLYRRMVPPAHPGLIFAGLVQPIGPTIPLVEIQGKWIASLLSGAFSLPDRKEMEREIAEHLDHKRRTYLASDRYALEVDFRLYSSQMRSDARL</sequence>
<dbReference type="InterPro" id="IPR000960">
    <property type="entry name" value="Flavin_mOase"/>
</dbReference>
<dbReference type="InterPro" id="IPR020946">
    <property type="entry name" value="Flavin_mOase-like"/>
</dbReference>
<evidence type="ECO:0000256" key="7">
    <source>
        <dbReference type="ARBA" id="ARBA00035159"/>
    </source>
</evidence>
<keyword evidence="8" id="KW-0503">Monooxygenase</keyword>
<dbReference type="GO" id="GO:0034899">
    <property type="term" value="F:trimethylamine monooxygenase activity"/>
    <property type="evidence" value="ECO:0007669"/>
    <property type="project" value="UniProtKB-EC"/>
</dbReference>
<evidence type="ECO:0000256" key="2">
    <source>
        <dbReference type="ARBA" id="ARBA00022630"/>
    </source>
</evidence>
<dbReference type="EC" id="1.14.13.148" evidence="6"/>
<dbReference type="GO" id="GO:0050661">
    <property type="term" value="F:NADP binding"/>
    <property type="evidence" value="ECO:0007669"/>
    <property type="project" value="InterPro"/>
</dbReference>
<dbReference type="Proteomes" id="UP000626220">
    <property type="component" value="Unassembled WGS sequence"/>
</dbReference>
<name>A0A8J3GYS6_9RHOB</name>
<keyword evidence="3" id="KW-0274">FAD</keyword>
<dbReference type="AlphaFoldDB" id="A0A8J3GYS6"/>
<dbReference type="GO" id="GO:0004499">
    <property type="term" value="F:N,N-dimethylaniline monooxygenase activity"/>
    <property type="evidence" value="ECO:0007669"/>
    <property type="project" value="InterPro"/>
</dbReference>
<evidence type="ECO:0000256" key="3">
    <source>
        <dbReference type="ARBA" id="ARBA00022827"/>
    </source>
</evidence>
<keyword evidence="9" id="KW-1185">Reference proteome</keyword>